<keyword evidence="3" id="KW-1185">Reference proteome</keyword>
<name>A0ABZ0VBU1_9MICO</name>
<dbReference type="Proteomes" id="UP001324533">
    <property type="component" value="Chromosome"/>
</dbReference>
<sequence>MAGDEAGDAGGGRDGAGEDLDAIAAELYALRPDEFTAARNARAQGVPRALGTRIRALRKPAASAWAVDLLAREGLIADLLELAVALREAQDDLDARELQRLGRERRALVQALARRAASLAADRGVTISAAARDDVAATLTAALLDPLAGAAVATGRLIRPLEATGVDPVDLSAAVAGSIPGVSDAPRRPDRTADDLAARRARKAAEQAVRTAERGASDAERELRRADALLATATERADHLAERVDELRAQLARLEKDARAATAARADAAAAQAAAAARAEDARRALEAARGAVPPE</sequence>
<dbReference type="EMBL" id="CP139779">
    <property type="protein sequence ID" value="WQB70821.1"/>
    <property type="molecule type" value="Genomic_DNA"/>
</dbReference>
<reference evidence="2 3" key="1">
    <citation type="submission" date="2023-06" db="EMBL/GenBank/DDBJ databases">
        <title>Rock-solubilizing bacteria, Microbacterium invictum, promotes re-establishment of vegetation in rocky wasteland by accelerating rock bio-weathering and reshaping soil bacterial community.</title>
        <authorList>
            <person name="Liu C."/>
        </authorList>
    </citation>
    <scope>NUCLEOTIDE SEQUENCE [LARGE SCALE GENOMIC DNA]</scope>
    <source>
        <strain evidence="2 3">X-18</strain>
    </source>
</reference>
<evidence type="ECO:0000313" key="2">
    <source>
        <dbReference type="EMBL" id="WQB70821.1"/>
    </source>
</evidence>
<evidence type="ECO:0000256" key="1">
    <source>
        <dbReference type="SAM" id="Coils"/>
    </source>
</evidence>
<feature type="coiled-coil region" evidence="1">
    <location>
        <begin position="202"/>
        <end position="271"/>
    </location>
</feature>
<gene>
    <name evidence="2" type="ORF">T9R20_02365</name>
</gene>
<proteinExistence type="predicted"/>
<dbReference type="RefSeq" id="WP_322410957.1">
    <property type="nucleotide sequence ID" value="NZ_CP139779.1"/>
</dbReference>
<accession>A0ABZ0VBU1</accession>
<evidence type="ECO:0000313" key="3">
    <source>
        <dbReference type="Proteomes" id="UP001324533"/>
    </source>
</evidence>
<keyword evidence="1" id="KW-0175">Coiled coil</keyword>
<protein>
    <submittedName>
        <fullName evidence="2">Transposase</fullName>
    </submittedName>
</protein>
<organism evidence="2 3">
    <name type="scientific">Microbacterium invictum</name>
    <dbReference type="NCBI Taxonomy" id="515415"/>
    <lineage>
        <taxon>Bacteria</taxon>
        <taxon>Bacillati</taxon>
        <taxon>Actinomycetota</taxon>
        <taxon>Actinomycetes</taxon>
        <taxon>Micrococcales</taxon>
        <taxon>Microbacteriaceae</taxon>
        <taxon>Microbacterium</taxon>
    </lineage>
</organism>